<reference evidence="3" key="1">
    <citation type="submission" date="2020-02" db="EMBL/GenBank/DDBJ databases">
        <authorList>
            <person name="Meier V. D."/>
        </authorList>
    </citation>
    <scope>NUCLEOTIDE SEQUENCE</scope>
    <source>
        <strain evidence="3">AVDCRST_MAG41</strain>
    </source>
</reference>
<organism evidence="3">
    <name type="scientific">uncultured Mycobacteriales bacterium</name>
    <dbReference type="NCBI Taxonomy" id="581187"/>
    <lineage>
        <taxon>Bacteria</taxon>
        <taxon>Bacillati</taxon>
        <taxon>Actinomycetota</taxon>
        <taxon>Actinomycetes</taxon>
        <taxon>Mycobacteriales</taxon>
        <taxon>environmental samples</taxon>
    </lineage>
</organism>
<dbReference type="AlphaFoldDB" id="A0A6J4HLP4"/>
<sequence>MIRTADGLARITELAPAERWLAVLVSTRPDGEPGVSVVNAGILPHPRTGEPTVAFVSRGGTAKLTNLRSRPRATLVFRAGWEWIAVSGPVELAGPDDPAEGLDAEALRLLLRDIYAAAGGVHPDLDEYDRAMAADRRTAVLLTPTRFTSNPPGTDHEEPA</sequence>
<dbReference type="Pfam" id="PF01243">
    <property type="entry name" value="PNPOx_N"/>
    <property type="match status" value="1"/>
</dbReference>
<dbReference type="PANTHER" id="PTHR35176">
    <property type="entry name" value="HEME OXYGENASE HI_0854-RELATED"/>
    <property type="match status" value="1"/>
</dbReference>
<dbReference type="InterPro" id="IPR011576">
    <property type="entry name" value="Pyridox_Oxase_N"/>
</dbReference>
<dbReference type="SUPFAM" id="SSF50475">
    <property type="entry name" value="FMN-binding split barrel"/>
    <property type="match status" value="1"/>
</dbReference>
<proteinExistence type="predicted"/>
<protein>
    <recommendedName>
        <fullName evidence="2">Pyridoxamine 5'-phosphate oxidase N-terminal domain-containing protein</fullName>
    </recommendedName>
</protein>
<evidence type="ECO:0000256" key="1">
    <source>
        <dbReference type="ARBA" id="ARBA00023002"/>
    </source>
</evidence>
<dbReference type="InterPro" id="IPR052019">
    <property type="entry name" value="F420H2_bilvrd_red/Heme_oxyg"/>
</dbReference>
<dbReference type="GO" id="GO:0016627">
    <property type="term" value="F:oxidoreductase activity, acting on the CH-CH group of donors"/>
    <property type="evidence" value="ECO:0007669"/>
    <property type="project" value="TreeGrafter"/>
</dbReference>
<feature type="domain" description="Pyridoxamine 5'-phosphate oxidase N-terminal" evidence="2">
    <location>
        <begin position="21"/>
        <end position="145"/>
    </location>
</feature>
<evidence type="ECO:0000259" key="2">
    <source>
        <dbReference type="Pfam" id="PF01243"/>
    </source>
</evidence>
<accession>A0A6J4HLP4</accession>
<dbReference type="GO" id="GO:0005829">
    <property type="term" value="C:cytosol"/>
    <property type="evidence" value="ECO:0007669"/>
    <property type="project" value="TreeGrafter"/>
</dbReference>
<dbReference type="GO" id="GO:0070967">
    <property type="term" value="F:coenzyme F420 binding"/>
    <property type="evidence" value="ECO:0007669"/>
    <property type="project" value="TreeGrafter"/>
</dbReference>
<keyword evidence="1" id="KW-0560">Oxidoreductase</keyword>
<dbReference type="InterPro" id="IPR012349">
    <property type="entry name" value="Split_barrel_FMN-bd"/>
</dbReference>
<evidence type="ECO:0000313" key="3">
    <source>
        <dbReference type="EMBL" id="CAA9224755.1"/>
    </source>
</evidence>
<dbReference type="EMBL" id="CADCTP010000070">
    <property type="protein sequence ID" value="CAA9224755.1"/>
    <property type="molecule type" value="Genomic_DNA"/>
</dbReference>
<gene>
    <name evidence="3" type="ORF">AVDCRST_MAG41-691</name>
</gene>
<dbReference type="PANTHER" id="PTHR35176:SF2">
    <property type="entry name" value="F420H(2)-DEPENDENT REDUCTASE RV1155"/>
    <property type="match status" value="1"/>
</dbReference>
<dbReference type="Gene3D" id="2.30.110.10">
    <property type="entry name" value="Electron Transport, Fmn-binding Protein, Chain A"/>
    <property type="match status" value="1"/>
</dbReference>
<name>A0A6J4HLP4_9ACTN</name>